<accession>A0A6J4PKS7</accession>
<name>A0A6J4PKS7_9ACTN</name>
<gene>
    <name evidence="2" type="ORF">AVDCRST_MAG03-2036</name>
</gene>
<feature type="non-terminal residue" evidence="2">
    <location>
        <position position="348"/>
    </location>
</feature>
<feature type="region of interest" description="Disordered" evidence="1">
    <location>
        <begin position="288"/>
        <end position="348"/>
    </location>
</feature>
<evidence type="ECO:0000313" key="2">
    <source>
        <dbReference type="EMBL" id="CAA9413617.1"/>
    </source>
</evidence>
<proteinExistence type="predicted"/>
<dbReference type="AlphaFoldDB" id="A0A6J4PKS7"/>
<feature type="compositionally biased region" description="Basic and acidic residues" evidence="1">
    <location>
        <begin position="125"/>
        <end position="135"/>
    </location>
</feature>
<feature type="region of interest" description="Disordered" evidence="1">
    <location>
        <begin position="115"/>
        <end position="262"/>
    </location>
</feature>
<dbReference type="EMBL" id="CADCUT010000127">
    <property type="protein sequence ID" value="CAA9413617.1"/>
    <property type="molecule type" value="Genomic_DNA"/>
</dbReference>
<feature type="compositionally biased region" description="Basic and acidic residues" evidence="1">
    <location>
        <begin position="210"/>
        <end position="222"/>
    </location>
</feature>
<feature type="compositionally biased region" description="Basic residues" evidence="1">
    <location>
        <begin position="27"/>
        <end position="40"/>
    </location>
</feature>
<protein>
    <submittedName>
        <fullName evidence="2">Alcohol dehydrogenase, zinc-binding</fullName>
    </submittedName>
</protein>
<sequence length="348" mass="36905">AGSDVLRAGRRAYGGRSGPKAGPGRGSRAHRRGSHLRHRRQDVQKGAPDPYQGDPLSLRARVRRDDRGGRRGGRGLAARHEGGRGQLRAVQPLLLLQGRRSVHVRRPRLPQRSFCRVYRGAPPDRGSEPLRDPRGDGVQPGGAPGAPGLRRARGGPDTHIRRGHGSGHRGRPDRPDVRPPGHGTRGPGDLRGQERQPARGCQAAGGRGDGAGRRGGGHDRGRAGVVPRRAGGGQGDRSRWPARPVGAGPADGPQGGRRDPLRRGALGYFLRGGHGAAALLADHHPGHLSSHAVHGAGGLRPSEKRAGRGRAPHIRGSIARRRRRSPRTARAPGGHKVRDSPSRRGTVL</sequence>
<feature type="compositionally biased region" description="Basic residues" evidence="1">
    <location>
        <begin position="307"/>
        <end position="327"/>
    </location>
</feature>
<feature type="non-terminal residue" evidence="2">
    <location>
        <position position="1"/>
    </location>
</feature>
<organism evidence="2">
    <name type="scientific">uncultured Rubrobacteraceae bacterium</name>
    <dbReference type="NCBI Taxonomy" id="349277"/>
    <lineage>
        <taxon>Bacteria</taxon>
        <taxon>Bacillati</taxon>
        <taxon>Actinomycetota</taxon>
        <taxon>Rubrobacteria</taxon>
        <taxon>Rubrobacterales</taxon>
        <taxon>Rubrobacteraceae</taxon>
        <taxon>environmental samples</taxon>
    </lineage>
</organism>
<evidence type="ECO:0000256" key="1">
    <source>
        <dbReference type="SAM" id="MobiDB-lite"/>
    </source>
</evidence>
<reference evidence="2" key="1">
    <citation type="submission" date="2020-02" db="EMBL/GenBank/DDBJ databases">
        <authorList>
            <person name="Meier V. D."/>
        </authorList>
    </citation>
    <scope>NUCLEOTIDE SEQUENCE</scope>
    <source>
        <strain evidence="2">AVDCRST_MAG03</strain>
    </source>
</reference>
<feature type="compositionally biased region" description="Basic and acidic residues" evidence="1">
    <location>
        <begin position="170"/>
        <end position="179"/>
    </location>
</feature>
<feature type="compositionally biased region" description="Gly residues" evidence="1">
    <location>
        <begin position="15"/>
        <end position="25"/>
    </location>
</feature>
<feature type="region of interest" description="Disordered" evidence="1">
    <location>
        <begin position="1"/>
        <end position="88"/>
    </location>
</feature>